<sequence length="154" mass="17741">MCWLAIVHKNSPLTMSVTGRFTSRSGHQHRPNDCRICEFMGLDGEDASLHLTSPQWSFCFRPRKLSDAAIEKIGHDNNRGGPGVERLCWQIYHRTSRSNETAAQNQQHKWWWRKLFKLGSSCRPNEENGFKLREDRAVTQATIAAFSLRGNLTR</sequence>
<dbReference type="Proteomes" id="UP000184499">
    <property type="component" value="Unassembled WGS sequence"/>
</dbReference>
<accession>A0A1L9UFE9</accession>
<keyword evidence="2" id="KW-1185">Reference proteome</keyword>
<dbReference type="RefSeq" id="XP_067477626.1">
    <property type="nucleotide sequence ID" value="XM_067628341.1"/>
</dbReference>
<evidence type="ECO:0000313" key="1">
    <source>
        <dbReference type="EMBL" id="OJJ70378.1"/>
    </source>
</evidence>
<organism evidence="1 2">
    <name type="scientific">Aspergillus brasiliensis (strain CBS 101740 / IMI 381727 / IBT 21946)</name>
    <dbReference type="NCBI Taxonomy" id="767769"/>
    <lineage>
        <taxon>Eukaryota</taxon>
        <taxon>Fungi</taxon>
        <taxon>Dikarya</taxon>
        <taxon>Ascomycota</taxon>
        <taxon>Pezizomycotina</taxon>
        <taxon>Eurotiomycetes</taxon>
        <taxon>Eurotiomycetidae</taxon>
        <taxon>Eurotiales</taxon>
        <taxon>Aspergillaceae</taxon>
        <taxon>Aspergillus</taxon>
        <taxon>Aspergillus subgen. Circumdati</taxon>
    </lineage>
</organism>
<dbReference type="AlphaFoldDB" id="A0A1L9UFE9"/>
<protein>
    <submittedName>
        <fullName evidence="1">Uncharacterized protein</fullName>
    </submittedName>
</protein>
<evidence type="ECO:0000313" key="2">
    <source>
        <dbReference type="Proteomes" id="UP000184499"/>
    </source>
</evidence>
<dbReference type="EMBL" id="KV878686">
    <property type="protein sequence ID" value="OJJ70378.1"/>
    <property type="molecule type" value="Genomic_DNA"/>
</dbReference>
<proteinExistence type="predicted"/>
<dbReference type="VEuPathDB" id="FungiDB:ASPBRDRAFT_619033"/>
<name>A0A1L9UFE9_ASPBC</name>
<reference evidence="2" key="1">
    <citation type="journal article" date="2017" name="Genome Biol.">
        <title>Comparative genomics reveals high biological diversity and specific adaptations in the industrially and medically important fungal genus Aspergillus.</title>
        <authorList>
            <person name="de Vries R.P."/>
            <person name="Riley R."/>
            <person name="Wiebenga A."/>
            <person name="Aguilar-Osorio G."/>
            <person name="Amillis S."/>
            <person name="Uchima C.A."/>
            <person name="Anderluh G."/>
            <person name="Asadollahi M."/>
            <person name="Askin M."/>
            <person name="Barry K."/>
            <person name="Battaglia E."/>
            <person name="Bayram O."/>
            <person name="Benocci T."/>
            <person name="Braus-Stromeyer S.A."/>
            <person name="Caldana C."/>
            <person name="Canovas D."/>
            <person name="Cerqueira G.C."/>
            <person name="Chen F."/>
            <person name="Chen W."/>
            <person name="Choi C."/>
            <person name="Clum A."/>
            <person name="Dos Santos R.A."/>
            <person name="Damasio A.R."/>
            <person name="Diallinas G."/>
            <person name="Emri T."/>
            <person name="Fekete E."/>
            <person name="Flipphi M."/>
            <person name="Freyberg S."/>
            <person name="Gallo A."/>
            <person name="Gournas C."/>
            <person name="Habgood R."/>
            <person name="Hainaut M."/>
            <person name="Harispe M.L."/>
            <person name="Henrissat B."/>
            <person name="Hilden K.S."/>
            <person name="Hope R."/>
            <person name="Hossain A."/>
            <person name="Karabika E."/>
            <person name="Karaffa L."/>
            <person name="Karanyi Z."/>
            <person name="Krasevec N."/>
            <person name="Kuo A."/>
            <person name="Kusch H."/>
            <person name="LaButti K."/>
            <person name="Lagendijk E.L."/>
            <person name="Lapidus A."/>
            <person name="Levasseur A."/>
            <person name="Lindquist E."/>
            <person name="Lipzen A."/>
            <person name="Logrieco A.F."/>
            <person name="MacCabe A."/>
            <person name="Maekelae M.R."/>
            <person name="Malavazi I."/>
            <person name="Melin P."/>
            <person name="Meyer V."/>
            <person name="Mielnichuk N."/>
            <person name="Miskei M."/>
            <person name="Molnar A.P."/>
            <person name="Mule G."/>
            <person name="Ngan C.Y."/>
            <person name="Orejas M."/>
            <person name="Orosz E."/>
            <person name="Ouedraogo J.P."/>
            <person name="Overkamp K.M."/>
            <person name="Park H.-S."/>
            <person name="Perrone G."/>
            <person name="Piumi F."/>
            <person name="Punt P.J."/>
            <person name="Ram A.F."/>
            <person name="Ramon A."/>
            <person name="Rauscher S."/>
            <person name="Record E."/>
            <person name="Riano-Pachon D.M."/>
            <person name="Robert V."/>
            <person name="Roehrig J."/>
            <person name="Ruller R."/>
            <person name="Salamov A."/>
            <person name="Salih N.S."/>
            <person name="Samson R.A."/>
            <person name="Sandor E."/>
            <person name="Sanguinetti M."/>
            <person name="Schuetze T."/>
            <person name="Sepcic K."/>
            <person name="Shelest E."/>
            <person name="Sherlock G."/>
            <person name="Sophianopoulou V."/>
            <person name="Squina F.M."/>
            <person name="Sun H."/>
            <person name="Susca A."/>
            <person name="Todd R.B."/>
            <person name="Tsang A."/>
            <person name="Unkles S.E."/>
            <person name="van de Wiele N."/>
            <person name="van Rossen-Uffink D."/>
            <person name="Oliveira J.V."/>
            <person name="Vesth T.C."/>
            <person name="Visser J."/>
            <person name="Yu J.-H."/>
            <person name="Zhou M."/>
            <person name="Andersen M.R."/>
            <person name="Archer D.B."/>
            <person name="Baker S.E."/>
            <person name="Benoit I."/>
            <person name="Brakhage A.A."/>
            <person name="Braus G.H."/>
            <person name="Fischer R."/>
            <person name="Frisvad J.C."/>
            <person name="Goldman G.H."/>
            <person name="Houbraken J."/>
            <person name="Oakley B."/>
            <person name="Pocsi I."/>
            <person name="Scazzocchio C."/>
            <person name="Seiboth B."/>
            <person name="vanKuyk P.A."/>
            <person name="Wortman J."/>
            <person name="Dyer P.S."/>
            <person name="Grigoriev I.V."/>
        </authorList>
    </citation>
    <scope>NUCLEOTIDE SEQUENCE [LARGE SCALE GENOMIC DNA]</scope>
    <source>
        <strain evidence="2">CBS 101740 / IMI 381727 / IBT 21946</strain>
    </source>
</reference>
<dbReference type="GeneID" id="93580829"/>
<gene>
    <name evidence="1" type="ORF">ASPBRDRAFT_619033</name>
</gene>